<evidence type="ECO:0000313" key="4">
    <source>
        <dbReference type="EMBL" id="RCS25156.1"/>
    </source>
</evidence>
<accession>A0A368K717</accession>
<dbReference type="SUPFAM" id="SSF53448">
    <property type="entry name" value="Nucleotide-diphospho-sugar transferases"/>
    <property type="match status" value="1"/>
</dbReference>
<keyword evidence="5" id="KW-1185">Reference proteome</keyword>
<feature type="transmembrane region" description="Helical" evidence="2">
    <location>
        <begin position="247"/>
        <end position="266"/>
    </location>
</feature>
<comment type="similarity">
    <text evidence="1">Belongs to the glycosyltransferase 2 family. WaaE/KdtX subfamily.</text>
</comment>
<feature type="domain" description="Glycosyltransferase 2-like" evidence="3">
    <location>
        <begin position="4"/>
        <end position="135"/>
    </location>
</feature>
<evidence type="ECO:0000313" key="5">
    <source>
        <dbReference type="Proteomes" id="UP000253420"/>
    </source>
</evidence>
<dbReference type="PANTHER" id="PTHR43630">
    <property type="entry name" value="POLY-BETA-1,6-N-ACETYL-D-GLUCOSAMINE SYNTHASE"/>
    <property type="match status" value="1"/>
</dbReference>
<keyword evidence="2" id="KW-0472">Membrane</keyword>
<gene>
    <name evidence="4" type="ORF">DUT91_06965</name>
</gene>
<feature type="transmembrane region" description="Helical" evidence="2">
    <location>
        <begin position="272"/>
        <end position="290"/>
    </location>
</feature>
<evidence type="ECO:0000256" key="2">
    <source>
        <dbReference type="SAM" id="Phobius"/>
    </source>
</evidence>
<proteinExistence type="inferred from homology"/>
<keyword evidence="4" id="KW-0808">Transferase</keyword>
<dbReference type="PANTHER" id="PTHR43630:SF2">
    <property type="entry name" value="GLYCOSYLTRANSFERASE"/>
    <property type="match status" value="1"/>
</dbReference>
<organism evidence="4 5">
    <name type="scientific">Phyllobacterium salinisoli</name>
    <dbReference type="NCBI Taxonomy" id="1899321"/>
    <lineage>
        <taxon>Bacteria</taxon>
        <taxon>Pseudomonadati</taxon>
        <taxon>Pseudomonadota</taxon>
        <taxon>Alphaproteobacteria</taxon>
        <taxon>Hyphomicrobiales</taxon>
        <taxon>Phyllobacteriaceae</taxon>
        <taxon>Phyllobacterium</taxon>
    </lineage>
</organism>
<evidence type="ECO:0000256" key="1">
    <source>
        <dbReference type="ARBA" id="ARBA00038494"/>
    </source>
</evidence>
<evidence type="ECO:0000259" key="3">
    <source>
        <dbReference type="Pfam" id="PF00535"/>
    </source>
</evidence>
<dbReference type="AlphaFoldDB" id="A0A368K717"/>
<name>A0A368K717_9HYPH</name>
<dbReference type="InterPro" id="IPR029044">
    <property type="entry name" value="Nucleotide-diphossugar_trans"/>
</dbReference>
<dbReference type="RefSeq" id="WP_114439600.1">
    <property type="nucleotide sequence ID" value="NZ_QOZG01000002.1"/>
</dbReference>
<dbReference type="Pfam" id="PF00535">
    <property type="entry name" value="Glycos_transf_2"/>
    <property type="match status" value="1"/>
</dbReference>
<reference evidence="4 5" key="1">
    <citation type="submission" date="2018-07" db="EMBL/GenBank/DDBJ databases">
        <title>The draft genome of Phyllobacterium salinisoli.</title>
        <authorList>
            <person name="Liu L."/>
            <person name="Li L."/>
            <person name="Zhang X."/>
            <person name="Liang L."/>
        </authorList>
    </citation>
    <scope>NUCLEOTIDE SEQUENCE [LARGE SCALE GENOMIC DNA]</scope>
    <source>
        <strain evidence="4 5">LLAN61</strain>
    </source>
</reference>
<feature type="transmembrane region" description="Helical" evidence="2">
    <location>
        <begin position="297"/>
        <end position="317"/>
    </location>
</feature>
<comment type="caution">
    <text evidence="4">The sequence shown here is derived from an EMBL/GenBank/DDBJ whole genome shotgun (WGS) entry which is preliminary data.</text>
</comment>
<dbReference type="Gene3D" id="3.90.550.10">
    <property type="entry name" value="Spore Coat Polysaccharide Biosynthesis Protein SpsA, Chain A"/>
    <property type="match status" value="1"/>
</dbReference>
<dbReference type="OrthoDB" id="7265025at2"/>
<dbReference type="Proteomes" id="UP000253420">
    <property type="component" value="Unassembled WGS sequence"/>
</dbReference>
<keyword evidence="2" id="KW-0812">Transmembrane</keyword>
<dbReference type="InterPro" id="IPR001173">
    <property type="entry name" value="Glyco_trans_2-like"/>
</dbReference>
<dbReference type="GO" id="GO:0016740">
    <property type="term" value="F:transferase activity"/>
    <property type="evidence" value="ECO:0007669"/>
    <property type="project" value="UniProtKB-KW"/>
</dbReference>
<dbReference type="EMBL" id="QOZG01000002">
    <property type="protein sequence ID" value="RCS25156.1"/>
    <property type="molecule type" value="Genomic_DNA"/>
</dbReference>
<protein>
    <submittedName>
        <fullName evidence="4">Glycosyltransferase</fullName>
    </submittedName>
</protein>
<keyword evidence="2" id="KW-1133">Transmembrane helix</keyword>
<sequence length="336" mass="37762">MSVSIIMKTLNEEKRIAAAIESALAALSQDVEKGKSEIIVADSGSTDRTIEIASQYPVTVVQIEAPAKPSCGIGPQLGFQYSHNEFICLMDGDMLLDKDFLAAAIAFLKANPRAAGVTGHVVEMNVDNLEFTRRVRRVSPENRIGPLDRMNGGGLYRRSAIEEAGYFSDRNLHGYEEFDLGVRLRALGWSLHRLDRRFVSHFGHSINAYKLLVKRWQSKYLRGVGELLRAAWGKPYWNNLLKELPELRLWAGVYAWWLAMLALLVFLPDKKWAIAIDLAAIIFVIAIMSLKQRSLPLGFYAVVAWCFHAAALPLGFFHPRRAPDARIESRVISKPR</sequence>